<proteinExistence type="predicted"/>
<dbReference type="AlphaFoldDB" id="A0A0D0DFI1"/>
<keyword evidence="1" id="KW-0472">Membrane</keyword>
<name>A0A0D0DFI1_9AGAM</name>
<sequence>MGLVAPLPCPPTEEFSNHEALDTIASHPDLFKVLTPIHIDHFEALLADHPNLVFVRSVCQGLHKGFWPFTNTHLNKWPITWDNSDHPLKTQAERNFIASQIHAELEADHYSAPFGPEIFLGMYSMPIHTVPKPGTDKYHLITDHSAGEFTLNNMIKHEDIAGVTLDNVQNLGNALQLFCCSNSQEELVIWKVDVSEAYRLIPMHPLWQVKQVVYFQGKCYVDHCNVFGGHASQQLFHIIMSLVIWIAVMKLLLYFLYLYVDNFFSFKQRKCLEFYQCYNKFLP</sequence>
<dbReference type="HOGENOM" id="CLU_006058_2_1_1"/>
<dbReference type="InParanoid" id="A0A0D0DFI1"/>
<dbReference type="InterPro" id="IPR043502">
    <property type="entry name" value="DNA/RNA_pol_sf"/>
</dbReference>
<feature type="transmembrane region" description="Helical" evidence="1">
    <location>
        <begin position="235"/>
        <end position="260"/>
    </location>
</feature>
<reference evidence="3" key="2">
    <citation type="submission" date="2015-01" db="EMBL/GenBank/DDBJ databases">
        <title>Evolutionary Origins and Diversification of the Mycorrhizal Mutualists.</title>
        <authorList>
            <consortium name="DOE Joint Genome Institute"/>
            <consortium name="Mycorrhizal Genomics Consortium"/>
            <person name="Kohler A."/>
            <person name="Kuo A."/>
            <person name="Nagy L.G."/>
            <person name="Floudas D."/>
            <person name="Copeland A."/>
            <person name="Barry K.W."/>
            <person name="Cichocki N."/>
            <person name="Veneault-Fourrey C."/>
            <person name="LaButti K."/>
            <person name="Lindquist E.A."/>
            <person name="Lipzen A."/>
            <person name="Lundell T."/>
            <person name="Morin E."/>
            <person name="Murat C."/>
            <person name="Riley R."/>
            <person name="Ohm R."/>
            <person name="Sun H."/>
            <person name="Tunlid A."/>
            <person name="Henrissat B."/>
            <person name="Grigoriev I.V."/>
            <person name="Hibbett D.S."/>
            <person name="Martin F."/>
        </authorList>
    </citation>
    <scope>NUCLEOTIDE SEQUENCE [LARGE SCALE GENOMIC DNA]</scope>
    <source>
        <strain evidence="3">Ve08.2h10</strain>
    </source>
</reference>
<dbReference type="OrthoDB" id="3254233at2759"/>
<keyword evidence="1" id="KW-0812">Transmembrane</keyword>
<evidence type="ECO:0000313" key="2">
    <source>
        <dbReference type="EMBL" id="KIK76495.1"/>
    </source>
</evidence>
<dbReference type="Proteomes" id="UP000054538">
    <property type="component" value="Unassembled WGS sequence"/>
</dbReference>
<reference evidence="2 3" key="1">
    <citation type="submission" date="2014-04" db="EMBL/GenBank/DDBJ databases">
        <authorList>
            <consortium name="DOE Joint Genome Institute"/>
            <person name="Kuo A."/>
            <person name="Kohler A."/>
            <person name="Jargeat P."/>
            <person name="Nagy L.G."/>
            <person name="Floudas D."/>
            <person name="Copeland A."/>
            <person name="Barry K.W."/>
            <person name="Cichocki N."/>
            <person name="Veneault-Fourrey C."/>
            <person name="LaButti K."/>
            <person name="Lindquist E.A."/>
            <person name="Lipzen A."/>
            <person name="Lundell T."/>
            <person name="Morin E."/>
            <person name="Murat C."/>
            <person name="Sun H."/>
            <person name="Tunlid A."/>
            <person name="Henrissat B."/>
            <person name="Grigoriev I.V."/>
            <person name="Hibbett D.S."/>
            <person name="Martin F."/>
            <person name="Nordberg H.P."/>
            <person name="Cantor M.N."/>
            <person name="Hua S.X."/>
        </authorList>
    </citation>
    <scope>NUCLEOTIDE SEQUENCE [LARGE SCALE GENOMIC DNA]</scope>
    <source>
        <strain evidence="2 3">Ve08.2h10</strain>
    </source>
</reference>
<dbReference type="EMBL" id="KN827457">
    <property type="protein sequence ID" value="KIK76495.1"/>
    <property type="molecule type" value="Genomic_DNA"/>
</dbReference>
<organism evidence="2 3">
    <name type="scientific">Paxillus rubicundulus Ve08.2h10</name>
    <dbReference type="NCBI Taxonomy" id="930991"/>
    <lineage>
        <taxon>Eukaryota</taxon>
        <taxon>Fungi</taxon>
        <taxon>Dikarya</taxon>
        <taxon>Basidiomycota</taxon>
        <taxon>Agaricomycotina</taxon>
        <taxon>Agaricomycetes</taxon>
        <taxon>Agaricomycetidae</taxon>
        <taxon>Boletales</taxon>
        <taxon>Paxilineae</taxon>
        <taxon>Paxillaceae</taxon>
        <taxon>Paxillus</taxon>
    </lineage>
</organism>
<protein>
    <submittedName>
        <fullName evidence="2">Unplaced genomic scaffold scaffold_2635, whole genome shotgun sequence</fullName>
    </submittedName>
</protein>
<gene>
    <name evidence="2" type="ORF">PAXRUDRAFT_169768</name>
</gene>
<evidence type="ECO:0000256" key="1">
    <source>
        <dbReference type="SAM" id="Phobius"/>
    </source>
</evidence>
<dbReference type="SUPFAM" id="SSF56672">
    <property type="entry name" value="DNA/RNA polymerases"/>
    <property type="match status" value="1"/>
</dbReference>
<keyword evidence="3" id="KW-1185">Reference proteome</keyword>
<dbReference type="STRING" id="930991.A0A0D0DFI1"/>
<keyword evidence="1" id="KW-1133">Transmembrane helix</keyword>
<evidence type="ECO:0000313" key="3">
    <source>
        <dbReference type="Proteomes" id="UP000054538"/>
    </source>
</evidence>
<accession>A0A0D0DFI1</accession>